<evidence type="ECO:0000313" key="2">
    <source>
        <dbReference type="Proteomes" id="UP000635885"/>
    </source>
</evidence>
<organism evidence="1 2">
    <name type="scientific">Belliella aquatica</name>
    <dbReference type="NCBI Taxonomy" id="1323734"/>
    <lineage>
        <taxon>Bacteria</taxon>
        <taxon>Pseudomonadati</taxon>
        <taxon>Bacteroidota</taxon>
        <taxon>Cytophagia</taxon>
        <taxon>Cytophagales</taxon>
        <taxon>Cyclobacteriaceae</taxon>
        <taxon>Belliella</taxon>
    </lineage>
</organism>
<evidence type="ECO:0000313" key="1">
    <source>
        <dbReference type="EMBL" id="GGC37207.1"/>
    </source>
</evidence>
<comment type="caution">
    <text evidence="1">The sequence shown here is derived from an EMBL/GenBank/DDBJ whole genome shotgun (WGS) entry which is preliminary data.</text>
</comment>
<dbReference type="Proteomes" id="UP000635885">
    <property type="component" value="Unassembled WGS sequence"/>
</dbReference>
<dbReference type="EMBL" id="BMFD01000004">
    <property type="protein sequence ID" value="GGC37207.1"/>
    <property type="molecule type" value="Genomic_DNA"/>
</dbReference>
<proteinExistence type="predicted"/>
<sequence>MHRGDLKDEFGRMKDEKYRTLNVELEKIWGFGCDLDLEENLVRDSSPKGG</sequence>
<reference evidence="2" key="1">
    <citation type="journal article" date="2019" name="Int. J. Syst. Evol. Microbiol.">
        <title>The Global Catalogue of Microorganisms (GCM) 10K type strain sequencing project: providing services to taxonomists for standard genome sequencing and annotation.</title>
        <authorList>
            <consortium name="The Broad Institute Genomics Platform"/>
            <consortium name="The Broad Institute Genome Sequencing Center for Infectious Disease"/>
            <person name="Wu L."/>
            <person name="Ma J."/>
        </authorList>
    </citation>
    <scope>NUCLEOTIDE SEQUENCE [LARGE SCALE GENOMIC DNA]</scope>
    <source>
        <strain evidence="2">CGMCC 1.12479</strain>
    </source>
</reference>
<gene>
    <name evidence="1" type="ORF">GCM10010993_15050</name>
</gene>
<accession>A0ABQ1M9Z9</accession>
<protein>
    <submittedName>
        <fullName evidence="1">Uncharacterized protein</fullName>
    </submittedName>
</protein>
<name>A0ABQ1M9Z9_9BACT</name>
<keyword evidence="2" id="KW-1185">Reference proteome</keyword>